<dbReference type="Proteomes" id="UP000054279">
    <property type="component" value="Unassembled WGS sequence"/>
</dbReference>
<name>A0A0C9TGE7_SPHS4</name>
<organism evidence="1 2">
    <name type="scientific">Sphaerobolus stellatus (strain SS14)</name>
    <dbReference type="NCBI Taxonomy" id="990650"/>
    <lineage>
        <taxon>Eukaryota</taxon>
        <taxon>Fungi</taxon>
        <taxon>Dikarya</taxon>
        <taxon>Basidiomycota</taxon>
        <taxon>Agaricomycotina</taxon>
        <taxon>Agaricomycetes</taxon>
        <taxon>Phallomycetidae</taxon>
        <taxon>Geastrales</taxon>
        <taxon>Sphaerobolaceae</taxon>
        <taxon>Sphaerobolus</taxon>
    </lineage>
</organism>
<dbReference type="HOGENOM" id="CLU_2689406_0_0_1"/>
<proteinExistence type="predicted"/>
<protein>
    <submittedName>
        <fullName evidence="1">Uncharacterized protein</fullName>
    </submittedName>
</protein>
<reference evidence="1 2" key="1">
    <citation type="submission" date="2014-06" db="EMBL/GenBank/DDBJ databases">
        <title>Evolutionary Origins and Diversification of the Mycorrhizal Mutualists.</title>
        <authorList>
            <consortium name="DOE Joint Genome Institute"/>
            <consortium name="Mycorrhizal Genomics Consortium"/>
            <person name="Kohler A."/>
            <person name="Kuo A."/>
            <person name="Nagy L.G."/>
            <person name="Floudas D."/>
            <person name="Copeland A."/>
            <person name="Barry K.W."/>
            <person name="Cichocki N."/>
            <person name="Veneault-Fourrey C."/>
            <person name="LaButti K."/>
            <person name="Lindquist E.A."/>
            <person name="Lipzen A."/>
            <person name="Lundell T."/>
            <person name="Morin E."/>
            <person name="Murat C."/>
            <person name="Riley R."/>
            <person name="Ohm R."/>
            <person name="Sun H."/>
            <person name="Tunlid A."/>
            <person name="Henrissat B."/>
            <person name="Grigoriev I.V."/>
            <person name="Hibbett D.S."/>
            <person name="Martin F."/>
        </authorList>
    </citation>
    <scope>NUCLEOTIDE SEQUENCE [LARGE SCALE GENOMIC DNA]</scope>
    <source>
        <strain evidence="1 2">SS14</strain>
    </source>
</reference>
<keyword evidence="2" id="KW-1185">Reference proteome</keyword>
<evidence type="ECO:0000313" key="1">
    <source>
        <dbReference type="EMBL" id="KIJ28488.1"/>
    </source>
</evidence>
<dbReference type="AlphaFoldDB" id="A0A0C9TGE7"/>
<gene>
    <name evidence="1" type="ORF">M422DRAFT_270179</name>
</gene>
<dbReference type="EMBL" id="KN837304">
    <property type="protein sequence ID" value="KIJ28488.1"/>
    <property type="molecule type" value="Genomic_DNA"/>
</dbReference>
<evidence type="ECO:0000313" key="2">
    <source>
        <dbReference type="Proteomes" id="UP000054279"/>
    </source>
</evidence>
<sequence length="74" mass="7865">MAGTGTGCIPTASEINGAKLKVLKHMIDTVNEEKTHLEQGYYRIYLAAPSALIPTSAAAVPLPVDIENGKVQWA</sequence>
<accession>A0A0C9TGE7</accession>